<dbReference type="Proteomes" id="UP001589607">
    <property type="component" value="Unassembled WGS sequence"/>
</dbReference>
<comment type="caution">
    <text evidence="1">The sequence shown here is derived from an EMBL/GenBank/DDBJ whole genome shotgun (WGS) entry which is preliminary data.</text>
</comment>
<dbReference type="EMBL" id="JBHMEY010000006">
    <property type="protein sequence ID" value="MFB9095331.1"/>
    <property type="molecule type" value="Genomic_DNA"/>
</dbReference>
<name>A0ABV5GJ04_9FLAO</name>
<reference evidence="1 2" key="1">
    <citation type="submission" date="2024-09" db="EMBL/GenBank/DDBJ databases">
        <authorList>
            <person name="Sun Q."/>
            <person name="Mori K."/>
        </authorList>
    </citation>
    <scope>NUCLEOTIDE SEQUENCE [LARGE SCALE GENOMIC DNA]</scope>
    <source>
        <strain evidence="1 2">CECT 7955</strain>
    </source>
</reference>
<proteinExistence type="predicted"/>
<sequence>MKNLNRFFILGLAVSSFFFLSCEKETVEEVAVDQDLLSANAQIDFSNELDFSTGLDVSAENNSYSSKTGSTEKYFPQCATVTVDDATPGVFPKVFTVDFGAGCLSNGINRSGIITITLTNYLANSGCVMTIERSNYYVNGRKIEGTVVYENITSNPQVPKWTRTVSNGQLTTLTGAIFTFSGTRTVQQTAGVNTLTLGDNIYEVLSGNHTVNRPNGTSLTVTIVTPLIKKYACNYISQGQLNLQGTFLDGILDYGDTTCDNQATYTHSNGAIYNVSL</sequence>
<evidence type="ECO:0000313" key="2">
    <source>
        <dbReference type="Proteomes" id="UP001589607"/>
    </source>
</evidence>
<gene>
    <name evidence="1" type="ORF">ACFFVF_02285</name>
</gene>
<evidence type="ECO:0000313" key="1">
    <source>
        <dbReference type="EMBL" id="MFB9095331.1"/>
    </source>
</evidence>
<accession>A0ABV5GJ04</accession>
<evidence type="ECO:0008006" key="3">
    <source>
        <dbReference type="Google" id="ProtNLM"/>
    </source>
</evidence>
<organism evidence="1 2">
    <name type="scientific">Flavobacterium jumunjinense</name>
    <dbReference type="NCBI Taxonomy" id="998845"/>
    <lineage>
        <taxon>Bacteria</taxon>
        <taxon>Pseudomonadati</taxon>
        <taxon>Bacteroidota</taxon>
        <taxon>Flavobacteriia</taxon>
        <taxon>Flavobacteriales</taxon>
        <taxon>Flavobacteriaceae</taxon>
        <taxon>Flavobacterium</taxon>
    </lineage>
</organism>
<protein>
    <recommendedName>
        <fullName evidence="3">Lipoprotein</fullName>
    </recommendedName>
</protein>
<dbReference type="RefSeq" id="WP_236456899.1">
    <property type="nucleotide sequence ID" value="NZ_CBCSGE010000010.1"/>
</dbReference>
<keyword evidence="2" id="KW-1185">Reference proteome</keyword>
<dbReference type="PROSITE" id="PS51257">
    <property type="entry name" value="PROKAR_LIPOPROTEIN"/>
    <property type="match status" value="1"/>
</dbReference>